<dbReference type="PANTHER" id="PTHR33154">
    <property type="entry name" value="TRANSCRIPTIONAL REGULATOR, ARSR FAMILY"/>
    <property type="match status" value="1"/>
</dbReference>
<evidence type="ECO:0000256" key="1">
    <source>
        <dbReference type="ARBA" id="ARBA00023015"/>
    </source>
</evidence>
<gene>
    <name evidence="5" type="ORF">KS407_15380</name>
</gene>
<keyword evidence="6" id="KW-1185">Reference proteome</keyword>
<dbReference type="RefSeq" id="WP_088073511.1">
    <property type="nucleotide sequence ID" value="NZ_JAHQCR010000062.1"/>
</dbReference>
<dbReference type="PRINTS" id="PR00778">
    <property type="entry name" value="HTHARSR"/>
</dbReference>
<evidence type="ECO:0000313" key="6">
    <source>
        <dbReference type="Proteomes" id="UP000790580"/>
    </source>
</evidence>
<dbReference type="InterPro" id="IPR001845">
    <property type="entry name" value="HTH_ArsR_DNA-bd_dom"/>
</dbReference>
<dbReference type="Gene3D" id="1.10.10.10">
    <property type="entry name" value="Winged helix-like DNA-binding domain superfamily/Winged helix DNA-binding domain"/>
    <property type="match status" value="1"/>
</dbReference>
<accession>A0ABS6JX40</accession>
<dbReference type="PROSITE" id="PS50987">
    <property type="entry name" value="HTH_ARSR_2"/>
    <property type="match status" value="1"/>
</dbReference>
<proteinExistence type="predicted"/>
<comment type="caution">
    <text evidence="5">The sequence shown here is derived from an EMBL/GenBank/DDBJ whole genome shotgun (WGS) entry which is preliminary data.</text>
</comment>
<evidence type="ECO:0000256" key="3">
    <source>
        <dbReference type="ARBA" id="ARBA00023163"/>
    </source>
</evidence>
<keyword evidence="1" id="KW-0805">Transcription regulation</keyword>
<organism evidence="5 6">
    <name type="scientific">Evansella alkalicola</name>
    <dbReference type="NCBI Taxonomy" id="745819"/>
    <lineage>
        <taxon>Bacteria</taxon>
        <taxon>Bacillati</taxon>
        <taxon>Bacillota</taxon>
        <taxon>Bacilli</taxon>
        <taxon>Bacillales</taxon>
        <taxon>Bacillaceae</taxon>
        <taxon>Evansella</taxon>
    </lineage>
</organism>
<reference evidence="5 6" key="1">
    <citation type="submission" date="2021-06" db="EMBL/GenBank/DDBJ databases">
        <title>Bacillus sp. RD4P76, an endophyte from a halophyte.</title>
        <authorList>
            <person name="Sun J.-Q."/>
        </authorList>
    </citation>
    <scope>NUCLEOTIDE SEQUENCE [LARGE SCALE GENOMIC DNA]</scope>
    <source>
        <strain evidence="5 6">JCM 17098</strain>
    </source>
</reference>
<dbReference type="InterPro" id="IPR036388">
    <property type="entry name" value="WH-like_DNA-bd_sf"/>
</dbReference>
<sequence length="347" mass="40494">MDTLNLSSKKRETYQVRLKYSPLWESALGIAAITNTPLLNTLEKPMSYWSSIKESISMNLLEHLEYVEKNNTWKALLQILHTKDFTDIEDLTNYIEQANSEDLRFICLPFVGRKFEDIRRQAIQENKTAIKELKKITSDNPFFPDYIQFICSVEINELKNHLIFVMQSWFEEVVKPNAKELTQILHNDYQAKKKMLTKMTAEEFVAWATGGVSYVPEPSVHYVLLIPQYIYRPWNIEADLDGTKVFYYPVSNESIYPNDKYMPDNFLVAKVKALGDEVRLKIVKLLFEQDRSLHDITDQLELGKSTVHHHLKQLRAAKIVEIKNSKYSLKLNSIDSLSKEIDSYLNK</sequence>
<dbReference type="CDD" id="cd00090">
    <property type="entry name" value="HTH_ARSR"/>
    <property type="match status" value="1"/>
</dbReference>
<feature type="domain" description="HTH arsR-type" evidence="4">
    <location>
        <begin position="259"/>
        <end position="347"/>
    </location>
</feature>
<keyword evidence="3" id="KW-0804">Transcription</keyword>
<dbReference type="InterPro" id="IPR011991">
    <property type="entry name" value="ArsR-like_HTH"/>
</dbReference>
<dbReference type="InterPro" id="IPR051081">
    <property type="entry name" value="HTH_MetalResp_TranReg"/>
</dbReference>
<evidence type="ECO:0000313" key="5">
    <source>
        <dbReference type="EMBL" id="MBU9722797.1"/>
    </source>
</evidence>
<dbReference type="SMART" id="SM00418">
    <property type="entry name" value="HTH_ARSR"/>
    <property type="match status" value="1"/>
</dbReference>
<evidence type="ECO:0000256" key="2">
    <source>
        <dbReference type="ARBA" id="ARBA00023125"/>
    </source>
</evidence>
<dbReference type="InterPro" id="IPR036390">
    <property type="entry name" value="WH_DNA-bd_sf"/>
</dbReference>
<name>A0ABS6JX40_9BACI</name>
<evidence type="ECO:0000259" key="4">
    <source>
        <dbReference type="PROSITE" id="PS50987"/>
    </source>
</evidence>
<dbReference type="EMBL" id="JAHQCR010000062">
    <property type="protein sequence ID" value="MBU9722797.1"/>
    <property type="molecule type" value="Genomic_DNA"/>
</dbReference>
<protein>
    <submittedName>
        <fullName evidence="5">Winged helix-turn-helix domain-containing protein</fullName>
    </submittedName>
</protein>
<keyword evidence="2" id="KW-0238">DNA-binding</keyword>
<dbReference type="PANTHER" id="PTHR33154:SF18">
    <property type="entry name" value="ARSENICAL RESISTANCE OPERON REPRESSOR"/>
    <property type="match status" value="1"/>
</dbReference>
<dbReference type="Pfam" id="PF01022">
    <property type="entry name" value="HTH_5"/>
    <property type="match status" value="1"/>
</dbReference>
<dbReference type="SUPFAM" id="SSF46785">
    <property type="entry name" value="Winged helix' DNA-binding domain"/>
    <property type="match status" value="1"/>
</dbReference>
<dbReference type="Proteomes" id="UP000790580">
    <property type="component" value="Unassembled WGS sequence"/>
</dbReference>